<sequence>MKKIVLLGRGGAGKSTTARKIGEIASLPVIELDKYFWQPGLIPLSKERWILKQRELAINDRWIMDGDLGKYDVLNERLKLADTIIILNFPFWTCFLRASKRSKERMDFWWWLFTWRFLELPKIMKMIKDYSPTSAVIIIKSQKELDNFLMKIKNN</sequence>
<accession>A0A1G2HIF1</accession>
<dbReference type="SUPFAM" id="SSF52540">
    <property type="entry name" value="P-loop containing nucleoside triphosphate hydrolases"/>
    <property type="match status" value="1"/>
</dbReference>
<organism evidence="1 2">
    <name type="scientific">Candidatus Spechtbacteria bacterium RIFCSPLOWO2_12_FULL_38_22</name>
    <dbReference type="NCBI Taxonomy" id="1802165"/>
    <lineage>
        <taxon>Bacteria</taxon>
        <taxon>Candidatus Spechtiibacteriota</taxon>
    </lineage>
</organism>
<dbReference type="Proteomes" id="UP000176770">
    <property type="component" value="Unassembled WGS sequence"/>
</dbReference>
<dbReference type="InterPro" id="IPR027417">
    <property type="entry name" value="P-loop_NTPase"/>
</dbReference>
<evidence type="ECO:0000313" key="1">
    <source>
        <dbReference type="EMBL" id="OGZ62040.1"/>
    </source>
</evidence>
<name>A0A1G2HIF1_9BACT</name>
<evidence type="ECO:0008006" key="3">
    <source>
        <dbReference type="Google" id="ProtNLM"/>
    </source>
</evidence>
<dbReference type="STRING" id="1802165.A3F94_02310"/>
<dbReference type="PANTHER" id="PTHR37816">
    <property type="entry name" value="YALI0E33011P"/>
    <property type="match status" value="1"/>
</dbReference>
<reference evidence="1 2" key="1">
    <citation type="journal article" date="2016" name="Nat. Commun.">
        <title>Thousands of microbial genomes shed light on interconnected biogeochemical processes in an aquifer system.</title>
        <authorList>
            <person name="Anantharaman K."/>
            <person name="Brown C.T."/>
            <person name="Hug L.A."/>
            <person name="Sharon I."/>
            <person name="Castelle C.J."/>
            <person name="Probst A.J."/>
            <person name="Thomas B.C."/>
            <person name="Singh A."/>
            <person name="Wilkins M.J."/>
            <person name="Karaoz U."/>
            <person name="Brodie E.L."/>
            <person name="Williams K.H."/>
            <person name="Hubbard S.S."/>
            <person name="Banfield J.F."/>
        </authorList>
    </citation>
    <scope>NUCLEOTIDE SEQUENCE [LARGE SCALE GENOMIC DNA]</scope>
</reference>
<dbReference type="AlphaFoldDB" id="A0A1G2HIF1"/>
<dbReference type="EMBL" id="MHOK01000009">
    <property type="protein sequence ID" value="OGZ62040.1"/>
    <property type="molecule type" value="Genomic_DNA"/>
</dbReference>
<dbReference type="Gene3D" id="3.40.50.300">
    <property type="entry name" value="P-loop containing nucleotide triphosphate hydrolases"/>
    <property type="match status" value="1"/>
</dbReference>
<evidence type="ECO:0000313" key="2">
    <source>
        <dbReference type="Proteomes" id="UP000176770"/>
    </source>
</evidence>
<gene>
    <name evidence="1" type="ORF">A3F94_02310</name>
</gene>
<comment type="caution">
    <text evidence="1">The sequence shown here is derived from an EMBL/GenBank/DDBJ whole genome shotgun (WGS) entry which is preliminary data.</text>
</comment>
<protein>
    <recommendedName>
        <fullName evidence="3">Adenylate kinase</fullName>
    </recommendedName>
</protein>
<dbReference type="InterPro" id="IPR052922">
    <property type="entry name" value="Cytidylate_Kinase-2"/>
</dbReference>
<proteinExistence type="predicted"/>
<dbReference type="PANTHER" id="PTHR37816:SF2">
    <property type="entry name" value="DNA TOPOLOGY MODULATION PROTEIN FLAR-RELATED PROTEIN"/>
    <property type="match status" value="1"/>
</dbReference>